<keyword evidence="1" id="KW-1133">Transmembrane helix</keyword>
<gene>
    <name evidence="2" type="ORF">NSJP_0639</name>
</gene>
<reference evidence="2 3" key="1">
    <citation type="submission" date="2017-03" db="EMBL/GenBank/DDBJ databases">
        <authorList>
            <person name="Afonso C.L."/>
            <person name="Miller P.J."/>
            <person name="Scott M.A."/>
            <person name="Spackman E."/>
            <person name="Goraichik I."/>
            <person name="Dimitrov K.M."/>
            <person name="Suarez D.L."/>
            <person name="Swayne D.E."/>
        </authorList>
    </citation>
    <scope>NUCLEOTIDE SEQUENCE [LARGE SCALE GENOMIC DNA]</scope>
    <source>
        <strain evidence="2">Genome sequencing of Nitrospira japonica strain NJ11</strain>
    </source>
</reference>
<proteinExistence type="predicted"/>
<protein>
    <submittedName>
        <fullName evidence="2">Uncharacterized protein</fullName>
    </submittedName>
</protein>
<dbReference type="EMBL" id="LT828648">
    <property type="protein sequence ID" value="SLM46811.1"/>
    <property type="molecule type" value="Genomic_DNA"/>
</dbReference>
<dbReference type="OrthoDB" id="5657189at2"/>
<accession>A0A1W1I1F1</accession>
<evidence type="ECO:0000313" key="2">
    <source>
        <dbReference type="EMBL" id="SLM46811.1"/>
    </source>
</evidence>
<keyword evidence="1" id="KW-0472">Membrane</keyword>
<organism evidence="2 3">
    <name type="scientific">Nitrospira japonica</name>
    <dbReference type="NCBI Taxonomy" id="1325564"/>
    <lineage>
        <taxon>Bacteria</taxon>
        <taxon>Pseudomonadati</taxon>
        <taxon>Nitrospirota</taxon>
        <taxon>Nitrospiria</taxon>
        <taxon>Nitrospirales</taxon>
        <taxon>Nitrospiraceae</taxon>
        <taxon>Nitrospira</taxon>
    </lineage>
</organism>
<feature type="transmembrane region" description="Helical" evidence="1">
    <location>
        <begin position="62"/>
        <end position="87"/>
    </location>
</feature>
<dbReference type="KEGG" id="nja:NSJP_0639"/>
<evidence type="ECO:0000256" key="1">
    <source>
        <dbReference type="SAM" id="Phobius"/>
    </source>
</evidence>
<feature type="transmembrane region" description="Helical" evidence="1">
    <location>
        <begin position="99"/>
        <end position="117"/>
    </location>
</feature>
<dbReference type="Proteomes" id="UP000192042">
    <property type="component" value="Chromosome I"/>
</dbReference>
<feature type="transmembrane region" description="Helical" evidence="1">
    <location>
        <begin position="129"/>
        <end position="147"/>
    </location>
</feature>
<keyword evidence="1" id="KW-0812">Transmembrane</keyword>
<dbReference type="PROSITE" id="PS51257">
    <property type="entry name" value="PROKAR_LIPOPROTEIN"/>
    <property type="match status" value="1"/>
</dbReference>
<keyword evidence="3" id="KW-1185">Reference proteome</keyword>
<sequence>MDIFSFKLGLLSFWGLWFASACSTNLCDGFRTWGIFHRTWPFASGNFKNLTDAIQVWSPPWWLSWLLFSAVVSWQLLAALLFGWAVLSSLMKGSMDLAIINSAFTVALGLWVAFMLVDEILKQYDTEHNHILFFMAQLLSFMPIYVLPS</sequence>
<dbReference type="RefSeq" id="WP_080885434.1">
    <property type="nucleotide sequence ID" value="NZ_LT828648.1"/>
</dbReference>
<dbReference type="AlphaFoldDB" id="A0A1W1I1F1"/>
<evidence type="ECO:0000313" key="3">
    <source>
        <dbReference type="Proteomes" id="UP000192042"/>
    </source>
</evidence>
<name>A0A1W1I1F1_9BACT</name>